<keyword evidence="2" id="KW-1185">Reference proteome</keyword>
<comment type="caution">
    <text evidence="1">The sequence shown here is derived from an EMBL/GenBank/DDBJ whole genome shotgun (WGS) entry which is preliminary data.</text>
</comment>
<dbReference type="RefSeq" id="WP_315998626.1">
    <property type="nucleotide sequence ID" value="NZ_JAWDJT010000007.1"/>
</dbReference>
<reference evidence="1 2" key="1">
    <citation type="submission" date="2023-10" db="EMBL/GenBank/DDBJ databases">
        <title>Hymenobacter endophyticus sp. nov., an isolate from the leaf tissues of wheat.</title>
        <authorList>
            <person name="Dai Y."/>
        </authorList>
    </citation>
    <scope>NUCLEOTIDE SEQUENCE [LARGE SCALE GENOMIC DNA]</scope>
    <source>
        <strain evidence="1 2">ZK17L-C2</strain>
    </source>
</reference>
<sequence>MKQLILLVCLFGISLFQLSCKKEEEDTKVQIRVRNASNYQFEAVQVLMPSGQHAYGTLNAGQSSNYATYSEAFRYAAVKVKVNGQDLEWIPTDYVGETPLQPGKYTYLVGITDIANGRLGLRLEQ</sequence>
<organism evidence="1 2">
    <name type="scientific">Hymenobacter endophyticus</name>
    <dbReference type="NCBI Taxonomy" id="3076335"/>
    <lineage>
        <taxon>Bacteria</taxon>
        <taxon>Pseudomonadati</taxon>
        <taxon>Bacteroidota</taxon>
        <taxon>Cytophagia</taxon>
        <taxon>Cytophagales</taxon>
        <taxon>Hymenobacteraceae</taxon>
        <taxon>Hymenobacter</taxon>
    </lineage>
</organism>
<gene>
    <name evidence="1" type="ORF">ROI90_12190</name>
</gene>
<evidence type="ECO:0000313" key="1">
    <source>
        <dbReference type="EMBL" id="MDU0371160.1"/>
    </source>
</evidence>
<name>A0ABU3TIV6_9BACT</name>
<evidence type="ECO:0000313" key="2">
    <source>
        <dbReference type="Proteomes" id="UP001250698"/>
    </source>
</evidence>
<accession>A0ABU3TIV6</accession>
<evidence type="ECO:0008006" key="3">
    <source>
        <dbReference type="Google" id="ProtNLM"/>
    </source>
</evidence>
<proteinExistence type="predicted"/>
<protein>
    <recommendedName>
        <fullName evidence="3">DUF4625 domain-containing protein</fullName>
    </recommendedName>
</protein>
<dbReference type="EMBL" id="JAWDJT010000007">
    <property type="protein sequence ID" value="MDU0371160.1"/>
    <property type="molecule type" value="Genomic_DNA"/>
</dbReference>
<dbReference type="Proteomes" id="UP001250698">
    <property type="component" value="Unassembled WGS sequence"/>
</dbReference>